<dbReference type="EMBL" id="NCKW01004886">
    <property type="protein sequence ID" value="POM74332.1"/>
    <property type="molecule type" value="Genomic_DNA"/>
</dbReference>
<organism evidence="1 2">
    <name type="scientific">Phytophthora palmivora</name>
    <dbReference type="NCBI Taxonomy" id="4796"/>
    <lineage>
        <taxon>Eukaryota</taxon>
        <taxon>Sar</taxon>
        <taxon>Stramenopiles</taxon>
        <taxon>Oomycota</taxon>
        <taxon>Peronosporomycetes</taxon>
        <taxon>Peronosporales</taxon>
        <taxon>Peronosporaceae</taxon>
        <taxon>Phytophthora</taxon>
    </lineage>
</organism>
<evidence type="ECO:0008006" key="3">
    <source>
        <dbReference type="Google" id="ProtNLM"/>
    </source>
</evidence>
<gene>
    <name evidence="1" type="ORF">PHPALM_8726</name>
</gene>
<reference evidence="1 2" key="1">
    <citation type="journal article" date="2017" name="Genome Biol. Evol.">
        <title>Phytophthora megakarya and P. palmivora, closely related causal agents of cacao black pod rot, underwent increases in genome sizes and gene numbers by different mechanisms.</title>
        <authorList>
            <person name="Ali S.S."/>
            <person name="Shao J."/>
            <person name="Lary D.J."/>
            <person name="Kronmiller B."/>
            <person name="Shen D."/>
            <person name="Strem M.D."/>
            <person name="Amoako-Attah I."/>
            <person name="Akrofi A.Y."/>
            <person name="Begoude B.A."/>
            <person name="Ten Hoopen G.M."/>
            <person name="Coulibaly K."/>
            <person name="Kebe B.I."/>
            <person name="Melnick R.L."/>
            <person name="Guiltinan M.J."/>
            <person name="Tyler B.M."/>
            <person name="Meinhardt L.W."/>
            <person name="Bailey B.A."/>
        </authorList>
    </citation>
    <scope>NUCLEOTIDE SEQUENCE [LARGE SCALE GENOMIC DNA]</scope>
    <source>
        <strain evidence="2">sbr112.9</strain>
    </source>
</reference>
<evidence type="ECO:0000313" key="2">
    <source>
        <dbReference type="Proteomes" id="UP000237271"/>
    </source>
</evidence>
<comment type="caution">
    <text evidence="1">The sequence shown here is derived from an EMBL/GenBank/DDBJ whole genome shotgun (WGS) entry which is preliminary data.</text>
</comment>
<dbReference type="Proteomes" id="UP000237271">
    <property type="component" value="Unassembled WGS sequence"/>
</dbReference>
<dbReference type="OrthoDB" id="127169at2759"/>
<evidence type="ECO:0000313" key="1">
    <source>
        <dbReference type="EMBL" id="POM74332.1"/>
    </source>
</evidence>
<sequence length="322" mass="35889">MKRIERSYIIRLKRVALALVEEVGIEETSYQLNIARGTVHGWTKQVDSIHEFKGSAKSKTLKARDAKKYFLARVESILSTAGIIEFMWRIHPQWVTAYLAVKVNGELAHGPTYGSTKPQAAETTYEELDEVRATFSLDFWISGGILNVDETAVLFDMPPRNSWAGNGRKDFARILGANKHAGRMTLTVRDNGTKLLILFILRGVSGDTIENSKFETYRKEGQGLVAVEANATVVLLLLNSTAVCQPLNVGVMRPLKAKLRHSAKCTGSSAKEKRLRAIQSTIAAWGTISHSSVNSWLHESYSAVPWDDCLKQVVFYVLSYDL</sequence>
<dbReference type="AlphaFoldDB" id="A0A2P4Y952"/>
<name>A0A2P4Y952_9STRA</name>
<keyword evidence="2" id="KW-1185">Reference proteome</keyword>
<proteinExistence type="predicted"/>
<protein>
    <recommendedName>
        <fullName evidence="3">DDE-1 domain-containing protein</fullName>
    </recommendedName>
</protein>
<accession>A0A2P4Y952</accession>